<protein>
    <submittedName>
        <fullName evidence="1">Uncharacterized protein</fullName>
    </submittedName>
</protein>
<accession>A0A426ZM01</accession>
<dbReference type="EMBL" id="AMZH03005967">
    <property type="protein sequence ID" value="RRT65018.1"/>
    <property type="molecule type" value="Genomic_DNA"/>
</dbReference>
<name>A0A426ZM01_ENSVE</name>
<reference evidence="1 2" key="1">
    <citation type="journal article" date="2014" name="Agronomy (Basel)">
        <title>A Draft Genome Sequence for Ensete ventricosum, the Drought-Tolerant Tree Against Hunger.</title>
        <authorList>
            <person name="Harrison J."/>
            <person name="Moore K.A."/>
            <person name="Paszkiewicz K."/>
            <person name="Jones T."/>
            <person name="Grant M."/>
            <person name="Ambacheew D."/>
            <person name="Muzemil S."/>
            <person name="Studholme D.J."/>
        </authorList>
    </citation>
    <scope>NUCLEOTIDE SEQUENCE [LARGE SCALE GENOMIC DNA]</scope>
</reference>
<gene>
    <name evidence="1" type="ORF">B296_00008580</name>
</gene>
<proteinExistence type="predicted"/>
<comment type="caution">
    <text evidence="1">The sequence shown here is derived from an EMBL/GenBank/DDBJ whole genome shotgun (WGS) entry which is preliminary data.</text>
</comment>
<organism evidence="1 2">
    <name type="scientific">Ensete ventricosum</name>
    <name type="common">Abyssinian banana</name>
    <name type="synonym">Musa ensete</name>
    <dbReference type="NCBI Taxonomy" id="4639"/>
    <lineage>
        <taxon>Eukaryota</taxon>
        <taxon>Viridiplantae</taxon>
        <taxon>Streptophyta</taxon>
        <taxon>Embryophyta</taxon>
        <taxon>Tracheophyta</taxon>
        <taxon>Spermatophyta</taxon>
        <taxon>Magnoliopsida</taxon>
        <taxon>Liliopsida</taxon>
        <taxon>Zingiberales</taxon>
        <taxon>Musaceae</taxon>
        <taxon>Ensete</taxon>
    </lineage>
</organism>
<dbReference type="Proteomes" id="UP000287651">
    <property type="component" value="Unassembled WGS sequence"/>
</dbReference>
<sequence>METTISSLVASSGLCSDWVGRPKESLVSNMKENLHSSRVEWDMGQFRTFVDFFLGLGVLPSDLGSSLSAALSRRSGFPTYPWLEEGVVPHPPVALLGLALIGGLPIMEVAKGRTMVGASTEGRSTIGIPIFVLTEGYVG</sequence>
<evidence type="ECO:0000313" key="1">
    <source>
        <dbReference type="EMBL" id="RRT65018.1"/>
    </source>
</evidence>
<evidence type="ECO:0000313" key="2">
    <source>
        <dbReference type="Proteomes" id="UP000287651"/>
    </source>
</evidence>
<dbReference type="AlphaFoldDB" id="A0A426ZM01"/>